<proteinExistence type="predicted"/>
<keyword evidence="3" id="KW-1185">Reference proteome</keyword>
<dbReference type="InterPro" id="IPR016181">
    <property type="entry name" value="Acyl_CoA_acyltransferase"/>
</dbReference>
<dbReference type="Pfam" id="PF13480">
    <property type="entry name" value="Acetyltransf_6"/>
    <property type="match status" value="1"/>
</dbReference>
<accession>A0A1G5GZI4</accession>
<dbReference type="SUPFAM" id="SSF55729">
    <property type="entry name" value="Acyl-CoA N-acyltransferases (Nat)"/>
    <property type="match status" value="1"/>
</dbReference>
<reference evidence="2 3" key="1">
    <citation type="submission" date="2016-10" db="EMBL/GenBank/DDBJ databases">
        <authorList>
            <person name="de Groot N.N."/>
        </authorList>
    </citation>
    <scope>NUCLEOTIDE SEQUENCE [LARGE SCALE GENOMIC DNA]</scope>
    <source>
        <strain evidence="2 3">CGMCC 1.7666</strain>
    </source>
</reference>
<organism evidence="2 3">
    <name type="scientific">Microvirga guangxiensis</name>
    <dbReference type="NCBI Taxonomy" id="549386"/>
    <lineage>
        <taxon>Bacteria</taxon>
        <taxon>Pseudomonadati</taxon>
        <taxon>Pseudomonadota</taxon>
        <taxon>Alphaproteobacteria</taxon>
        <taxon>Hyphomicrobiales</taxon>
        <taxon>Methylobacteriaceae</taxon>
        <taxon>Microvirga</taxon>
    </lineage>
</organism>
<evidence type="ECO:0000259" key="1">
    <source>
        <dbReference type="Pfam" id="PF13480"/>
    </source>
</evidence>
<gene>
    <name evidence="2" type="ORF">SAMN02927923_01712</name>
</gene>
<feature type="domain" description="BioF2-like acetyltransferase" evidence="1">
    <location>
        <begin position="206"/>
        <end position="358"/>
    </location>
</feature>
<dbReference type="InterPro" id="IPR038740">
    <property type="entry name" value="BioF2-like_GNAT_dom"/>
</dbReference>
<dbReference type="RefSeq" id="WP_175493829.1">
    <property type="nucleotide sequence ID" value="NZ_FMVJ01000004.1"/>
</dbReference>
<evidence type="ECO:0000313" key="3">
    <source>
        <dbReference type="Proteomes" id="UP000199569"/>
    </source>
</evidence>
<dbReference type="EMBL" id="FMVJ01000004">
    <property type="protein sequence ID" value="SCY57003.1"/>
    <property type="molecule type" value="Genomic_DNA"/>
</dbReference>
<protein>
    <submittedName>
        <fullName evidence="2">Acetyltransferase involved in cellulose biosynthesis, CelD/BcsL family</fullName>
    </submittedName>
</protein>
<keyword evidence="2" id="KW-0808">Transferase</keyword>
<sequence>MTQTTTIRRVADLDELEAIGPLWKDLQDQCEHSHVLMDHRWVSAWWRHFGAGKAQHTLVMSQGRTPVGIVPLAVTRGLEAYPFRDAYISSPDDYRYIPSLRWQRIVPVRRLTFPVNIASSNVRGQMVFPQPDRNLYAAFARYAAETSSSWDVATLPGLRSWMHEDTMLGSALRSTDLSLGNRHSTREMLYVDLPATWPEFLKMRSRNFRENLKHENKKLTQTFSALGPMKISNFRGSDITRNINRLFALEEQSWKVTNEKERRLHLALDDKTRSFLRDVAERFSADDEANLGILSFGDTDAAGVFNIERGGTSLGLVLYRHEKLGAPVAIAPLFQNLFEISISRGMKRIDFNGYTRNYMKWAKESHIYSRVIFFNSKPYSQLLRAIDSSAVAMGHLISPSGNASTEQARTTP</sequence>
<dbReference type="Proteomes" id="UP000199569">
    <property type="component" value="Unassembled WGS sequence"/>
</dbReference>
<dbReference type="STRING" id="549386.SAMN02927923_01712"/>
<dbReference type="GO" id="GO:0016740">
    <property type="term" value="F:transferase activity"/>
    <property type="evidence" value="ECO:0007669"/>
    <property type="project" value="UniProtKB-KW"/>
</dbReference>
<name>A0A1G5GZI4_9HYPH</name>
<dbReference type="AlphaFoldDB" id="A0A1G5GZI4"/>
<evidence type="ECO:0000313" key="2">
    <source>
        <dbReference type="EMBL" id="SCY57003.1"/>
    </source>
</evidence>